<protein>
    <recommendedName>
        <fullName evidence="1">Integrase catalytic domain-containing protein</fullName>
    </recommendedName>
</protein>
<dbReference type="InterPro" id="IPR012337">
    <property type="entry name" value="RNaseH-like_sf"/>
</dbReference>
<dbReference type="Proteomes" id="UP000469452">
    <property type="component" value="Unassembled WGS sequence"/>
</dbReference>
<dbReference type="InterPro" id="IPR025724">
    <property type="entry name" value="GAG-pre-integrase_dom"/>
</dbReference>
<feature type="domain" description="Integrase catalytic" evidence="1">
    <location>
        <begin position="251"/>
        <end position="439"/>
    </location>
</feature>
<proteinExistence type="predicted"/>
<dbReference type="PANTHER" id="PTHR42648">
    <property type="entry name" value="TRANSPOSASE, PUTATIVE-RELATED"/>
    <property type="match status" value="1"/>
</dbReference>
<accession>A0A6A5B5K7</accession>
<name>A0A6A5B5K7_APHAT</name>
<dbReference type="SUPFAM" id="SSF53098">
    <property type="entry name" value="Ribonuclease H-like"/>
    <property type="match status" value="1"/>
</dbReference>
<dbReference type="PANTHER" id="PTHR42648:SF22">
    <property type="entry name" value="REVERSE TRANSCRIPTASE TY1_COPIA-TYPE DOMAIN-CONTAINING PROTEIN"/>
    <property type="match status" value="1"/>
</dbReference>
<sequence length="527" mass="59120">MSSRDQADDIRPCALRLTFGLHCPELQFNLFSVRQATDEGISVRFTARDMCEITTTLGDVLRAPNNAMGLYSFPCQPKCEPSTDPHRGEYIHPGQMAMLTGMMATFETALRKFSSTYSGFSTFNDQLHMFAYSSVLRYAPITQRPSMVSKPTPFHPITPDSVSMSVAQAMLGSHTSTPVYDTTTVPTDCLTSLVADSKLSAASLARLWHRRLGHPGVDAFNQMTKTNPELMLFKAKHLRGQLCETCAYAKSKRSPFDSSAVFRATSYLALVHSDVWGPSPILSAGGAAYFVVFIDDYSRFMWTYPMRFRKDLYETYELFRTDAMSLFKHDVCELRHSSPMDIGTLQSDNAKEYEKLGRIIKPKYNTRVAFSNAYSPQQNAVAERRIGIVVQKMRAMLIEGALPKFLWALALDYASWLINISPSASNKGVSPYHVVFKRHPSLVHIKTFGCTAFVHIQRAAQSSKLDPRAVKAMFVGLPHDRKGYTLMHLHSHLLIYSRDVTFWESEFPAINSVAAAAAYRQKSATEP</sequence>
<dbReference type="VEuPathDB" id="FungiDB:H257_13395"/>
<organism evidence="2 3">
    <name type="scientific">Aphanomyces astaci</name>
    <name type="common">Crayfish plague agent</name>
    <dbReference type="NCBI Taxonomy" id="112090"/>
    <lineage>
        <taxon>Eukaryota</taxon>
        <taxon>Sar</taxon>
        <taxon>Stramenopiles</taxon>
        <taxon>Oomycota</taxon>
        <taxon>Saprolegniomycetes</taxon>
        <taxon>Saprolegniales</taxon>
        <taxon>Verrucalvaceae</taxon>
        <taxon>Aphanomyces</taxon>
    </lineage>
</organism>
<dbReference type="InterPro" id="IPR036397">
    <property type="entry name" value="RNaseH_sf"/>
</dbReference>
<reference evidence="2 3" key="1">
    <citation type="submission" date="2019-06" db="EMBL/GenBank/DDBJ databases">
        <title>Genomics analysis of Aphanomyces spp. identifies a new class of oomycete effector associated with host adaptation.</title>
        <authorList>
            <person name="Gaulin E."/>
        </authorList>
    </citation>
    <scope>NUCLEOTIDE SEQUENCE [LARGE SCALE GENOMIC DNA]</scope>
    <source>
        <strain evidence="2 3">E</strain>
    </source>
</reference>
<dbReference type="Gene3D" id="3.30.420.10">
    <property type="entry name" value="Ribonuclease H-like superfamily/Ribonuclease H"/>
    <property type="match status" value="1"/>
</dbReference>
<evidence type="ECO:0000259" key="1">
    <source>
        <dbReference type="PROSITE" id="PS50994"/>
    </source>
</evidence>
<dbReference type="PROSITE" id="PS50994">
    <property type="entry name" value="INTEGRASE"/>
    <property type="match status" value="1"/>
</dbReference>
<dbReference type="InterPro" id="IPR001584">
    <property type="entry name" value="Integrase_cat-core"/>
</dbReference>
<comment type="caution">
    <text evidence="2">The sequence shown here is derived from an EMBL/GenBank/DDBJ whole genome shotgun (WGS) entry which is preliminary data.</text>
</comment>
<gene>
    <name evidence="2" type="ORF">AaE_000066</name>
</gene>
<evidence type="ECO:0000313" key="2">
    <source>
        <dbReference type="EMBL" id="KAF0776234.1"/>
    </source>
</evidence>
<dbReference type="Pfam" id="PF13976">
    <property type="entry name" value="gag_pre-integrs"/>
    <property type="match status" value="1"/>
</dbReference>
<evidence type="ECO:0000313" key="3">
    <source>
        <dbReference type="Proteomes" id="UP000469452"/>
    </source>
</evidence>
<dbReference type="GO" id="GO:0003676">
    <property type="term" value="F:nucleic acid binding"/>
    <property type="evidence" value="ECO:0007669"/>
    <property type="project" value="InterPro"/>
</dbReference>
<dbReference type="GO" id="GO:0015074">
    <property type="term" value="P:DNA integration"/>
    <property type="evidence" value="ECO:0007669"/>
    <property type="project" value="InterPro"/>
</dbReference>
<dbReference type="EMBL" id="VJMI01000136">
    <property type="protein sequence ID" value="KAF0776234.1"/>
    <property type="molecule type" value="Genomic_DNA"/>
</dbReference>
<dbReference type="VEuPathDB" id="FungiDB:H257_04966"/>
<dbReference type="AlphaFoldDB" id="A0A6A5B5K7"/>
<dbReference type="Pfam" id="PF25597">
    <property type="entry name" value="SH3_retrovirus"/>
    <property type="match status" value="1"/>
</dbReference>
<dbReference type="InterPro" id="IPR039537">
    <property type="entry name" value="Retrotran_Ty1/copia-like"/>
</dbReference>
<feature type="non-terminal residue" evidence="2">
    <location>
        <position position="527"/>
    </location>
</feature>
<dbReference type="InterPro" id="IPR057670">
    <property type="entry name" value="SH3_retrovirus"/>
</dbReference>
<dbReference type="VEuPathDB" id="FungiDB:H257_11919"/>